<proteinExistence type="inferred from homology"/>
<evidence type="ECO:0000313" key="7">
    <source>
        <dbReference type="Proteomes" id="UP001168821"/>
    </source>
</evidence>
<dbReference type="PANTHER" id="PTHR11461">
    <property type="entry name" value="SERINE PROTEASE INHIBITOR, SERPIN"/>
    <property type="match status" value="1"/>
</dbReference>
<gene>
    <name evidence="6" type="ORF">Zmor_014015</name>
</gene>
<accession>A0AA38IE11</accession>
<dbReference type="InterPro" id="IPR042185">
    <property type="entry name" value="Serpin_sf_2"/>
</dbReference>
<reference evidence="6" key="1">
    <citation type="journal article" date="2023" name="G3 (Bethesda)">
        <title>Whole genome assemblies of Zophobas morio and Tenebrio molitor.</title>
        <authorList>
            <person name="Kaur S."/>
            <person name="Stinson S.A."/>
            <person name="diCenzo G.C."/>
        </authorList>
    </citation>
    <scope>NUCLEOTIDE SEQUENCE</scope>
    <source>
        <strain evidence="6">QUZm001</strain>
    </source>
</reference>
<dbReference type="CDD" id="cd19601">
    <property type="entry name" value="serpin42Da-like"/>
    <property type="match status" value="1"/>
</dbReference>
<protein>
    <recommendedName>
        <fullName evidence="5">Serpin domain-containing protein</fullName>
    </recommendedName>
</protein>
<dbReference type="InterPro" id="IPR036186">
    <property type="entry name" value="Serpin_sf"/>
</dbReference>
<dbReference type="InterPro" id="IPR023796">
    <property type="entry name" value="Serpin_dom"/>
</dbReference>
<evidence type="ECO:0000259" key="5">
    <source>
        <dbReference type="SMART" id="SM00093"/>
    </source>
</evidence>
<dbReference type="GO" id="GO:0005615">
    <property type="term" value="C:extracellular space"/>
    <property type="evidence" value="ECO:0007669"/>
    <property type="project" value="InterPro"/>
</dbReference>
<dbReference type="EMBL" id="JALNTZ010000004">
    <property type="protein sequence ID" value="KAJ3654857.1"/>
    <property type="molecule type" value="Genomic_DNA"/>
</dbReference>
<dbReference type="InterPro" id="IPR042178">
    <property type="entry name" value="Serpin_sf_1"/>
</dbReference>
<dbReference type="InterPro" id="IPR000215">
    <property type="entry name" value="Serpin_fam"/>
</dbReference>
<dbReference type="SUPFAM" id="SSF56574">
    <property type="entry name" value="Serpins"/>
    <property type="match status" value="1"/>
</dbReference>
<feature type="domain" description="Serpin" evidence="5">
    <location>
        <begin position="19"/>
        <end position="374"/>
    </location>
</feature>
<dbReference type="AlphaFoldDB" id="A0AA38IE11"/>
<dbReference type="Pfam" id="PF00079">
    <property type="entry name" value="Serpin"/>
    <property type="match status" value="1"/>
</dbReference>
<dbReference type="PANTHER" id="PTHR11461:SF211">
    <property type="entry name" value="GH10112P-RELATED"/>
    <property type="match status" value="1"/>
</dbReference>
<evidence type="ECO:0000256" key="3">
    <source>
        <dbReference type="ARBA" id="ARBA00022900"/>
    </source>
</evidence>
<sequence>MAKQTAKFQVLESNRQFTTTLYNVLAERPGNVVFSPISVHAVLSMSYQGAKGITAEKFASILQVPTAAAAAEGYNIVMNRLNSIPNVTILMANKIYLMEGYQLLPEFSNVITKNFLSEVQLLNFAANQVAATKINAWVEEKTKEQIKNLISKEALNASTRLVLVNAIYFKGSWKDTFDEEDTTTEPFYLNHVDSVEVQMMHSDMDFYYKSDPKLCAKILKLPYTDENLSMVIILPYDRNGIAELEKNLATVNITEIIQDMCFRLVTVALPKFKVEKNMDLKSPLTKLGFAEIFDKSVANFGGMITADEQLFVSKFIQKVFIEVNERGSEAAAATTGTLEMFCRKPDEFIADHPFIYFLYDKKSTCIFAGRLFNPNDTS</sequence>
<evidence type="ECO:0000256" key="4">
    <source>
        <dbReference type="RuleBase" id="RU000411"/>
    </source>
</evidence>
<keyword evidence="3" id="KW-0722">Serine protease inhibitor</keyword>
<comment type="similarity">
    <text evidence="1 4">Belongs to the serpin family.</text>
</comment>
<organism evidence="6 7">
    <name type="scientific">Zophobas morio</name>
    <dbReference type="NCBI Taxonomy" id="2755281"/>
    <lineage>
        <taxon>Eukaryota</taxon>
        <taxon>Metazoa</taxon>
        <taxon>Ecdysozoa</taxon>
        <taxon>Arthropoda</taxon>
        <taxon>Hexapoda</taxon>
        <taxon>Insecta</taxon>
        <taxon>Pterygota</taxon>
        <taxon>Neoptera</taxon>
        <taxon>Endopterygota</taxon>
        <taxon>Coleoptera</taxon>
        <taxon>Polyphaga</taxon>
        <taxon>Cucujiformia</taxon>
        <taxon>Tenebrionidae</taxon>
        <taxon>Zophobas</taxon>
    </lineage>
</organism>
<dbReference type="Gene3D" id="2.30.39.10">
    <property type="entry name" value="Alpha-1-antitrypsin, domain 1"/>
    <property type="match status" value="1"/>
</dbReference>
<dbReference type="InterPro" id="IPR023795">
    <property type="entry name" value="Serpin_CS"/>
</dbReference>
<evidence type="ECO:0000313" key="6">
    <source>
        <dbReference type="EMBL" id="KAJ3654857.1"/>
    </source>
</evidence>
<dbReference type="SMART" id="SM00093">
    <property type="entry name" value="SERPIN"/>
    <property type="match status" value="1"/>
</dbReference>
<dbReference type="PROSITE" id="PS00284">
    <property type="entry name" value="SERPIN"/>
    <property type="match status" value="1"/>
</dbReference>
<dbReference type="Proteomes" id="UP001168821">
    <property type="component" value="Unassembled WGS sequence"/>
</dbReference>
<evidence type="ECO:0000256" key="1">
    <source>
        <dbReference type="ARBA" id="ARBA00009500"/>
    </source>
</evidence>
<comment type="caution">
    <text evidence="6">The sequence shown here is derived from an EMBL/GenBank/DDBJ whole genome shotgun (WGS) entry which is preliminary data.</text>
</comment>
<name>A0AA38IE11_9CUCU</name>
<evidence type="ECO:0000256" key="2">
    <source>
        <dbReference type="ARBA" id="ARBA00022690"/>
    </source>
</evidence>
<keyword evidence="7" id="KW-1185">Reference proteome</keyword>
<dbReference type="Gene3D" id="3.30.497.10">
    <property type="entry name" value="Antithrombin, subunit I, domain 2"/>
    <property type="match status" value="1"/>
</dbReference>
<keyword evidence="2" id="KW-0646">Protease inhibitor</keyword>
<dbReference type="GO" id="GO:0004867">
    <property type="term" value="F:serine-type endopeptidase inhibitor activity"/>
    <property type="evidence" value="ECO:0007669"/>
    <property type="project" value="UniProtKB-KW"/>
</dbReference>